<dbReference type="EMBL" id="CAJOBI010090392">
    <property type="protein sequence ID" value="CAF4539536.1"/>
    <property type="molecule type" value="Genomic_DNA"/>
</dbReference>
<gene>
    <name evidence="2" type="ORF">SMN809_LOCUS36563</name>
    <name evidence="3" type="ORF">SMN809_LOCUS39377</name>
</gene>
<dbReference type="InterPro" id="IPR027962">
    <property type="entry name" value="ERICH3"/>
</dbReference>
<dbReference type="PANTHER" id="PTHR23034:SF2">
    <property type="entry name" value="GLUTAMATE-RICH PROTEIN 3"/>
    <property type="match status" value="1"/>
</dbReference>
<proteinExistence type="predicted"/>
<protein>
    <recommendedName>
        <fullName evidence="1">DUF4590 domain-containing protein</fullName>
    </recommendedName>
</protein>
<organism evidence="3 4">
    <name type="scientific">Rotaria magnacalcarata</name>
    <dbReference type="NCBI Taxonomy" id="392030"/>
    <lineage>
        <taxon>Eukaryota</taxon>
        <taxon>Metazoa</taxon>
        <taxon>Spiralia</taxon>
        <taxon>Gnathifera</taxon>
        <taxon>Rotifera</taxon>
        <taxon>Eurotatoria</taxon>
        <taxon>Bdelloidea</taxon>
        <taxon>Philodinida</taxon>
        <taxon>Philodinidae</taxon>
        <taxon>Rotaria</taxon>
    </lineage>
</organism>
<dbReference type="PANTHER" id="PTHR23034">
    <property type="entry name" value="GLUTAMATE-RICH PROTEIN 3"/>
    <property type="match status" value="1"/>
</dbReference>
<feature type="domain" description="DUF4590" evidence="1">
    <location>
        <begin position="15"/>
        <end position="44"/>
    </location>
</feature>
<sequence>MIYFGPHTKLDYDHSIFEPVDEIIVMQQHCGGENLIVYKDNLKPG</sequence>
<dbReference type="AlphaFoldDB" id="A0A8S2Z3K3"/>
<evidence type="ECO:0000313" key="3">
    <source>
        <dbReference type="EMBL" id="CAF4608443.1"/>
    </source>
</evidence>
<dbReference type="Pfam" id="PF15257">
    <property type="entry name" value="DUF4590"/>
    <property type="match status" value="1"/>
</dbReference>
<feature type="non-terminal residue" evidence="3">
    <location>
        <position position="45"/>
    </location>
</feature>
<evidence type="ECO:0000313" key="2">
    <source>
        <dbReference type="EMBL" id="CAF4539536.1"/>
    </source>
</evidence>
<reference evidence="3" key="1">
    <citation type="submission" date="2021-02" db="EMBL/GenBank/DDBJ databases">
        <authorList>
            <person name="Nowell W R."/>
        </authorList>
    </citation>
    <scope>NUCLEOTIDE SEQUENCE</scope>
</reference>
<dbReference type="EMBL" id="CAJOBI010105533">
    <property type="protein sequence ID" value="CAF4608443.1"/>
    <property type="molecule type" value="Genomic_DNA"/>
</dbReference>
<accession>A0A8S2Z3K3</accession>
<dbReference type="InterPro" id="IPR048257">
    <property type="entry name" value="DUF4590"/>
</dbReference>
<dbReference type="Proteomes" id="UP000676336">
    <property type="component" value="Unassembled WGS sequence"/>
</dbReference>
<name>A0A8S2Z3K3_9BILA</name>
<evidence type="ECO:0000259" key="1">
    <source>
        <dbReference type="Pfam" id="PF15257"/>
    </source>
</evidence>
<evidence type="ECO:0000313" key="4">
    <source>
        <dbReference type="Proteomes" id="UP000676336"/>
    </source>
</evidence>
<comment type="caution">
    <text evidence="3">The sequence shown here is derived from an EMBL/GenBank/DDBJ whole genome shotgun (WGS) entry which is preliminary data.</text>
</comment>